<name>A0A168L7P7_ABSGL</name>
<gene>
    <name evidence="2" type="primary">ABSGL_01604.1 scaffold 1785</name>
</gene>
<sequence length="157" mass="17752">MPVMTRGGVEVGDERSRVNAVGVSNIGRNFHSLANFPIAGAWISSETETSYQWVVEQLEKTVFPNGSSWRPGVIVTGREQALMNAIENVFPDANPILYCLHIARNFKENMAPFEDNPEEKWLEVNAVLERIFRSRTMDDYHSAYKDYIAVVALELDS</sequence>
<dbReference type="Proteomes" id="UP000078561">
    <property type="component" value="Unassembled WGS sequence"/>
</dbReference>
<feature type="domain" description="MULE transposase" evidence="1">
    <location>
        <begin position="35"/>
        <end position="104"/>
    </location>
</feature>
<dbReference type="EMBL" id="LT550762">
    <property type="protein sequence ID" value="SAL96226.1"/>
    <property type="molecule type" value="Genomic_DNA"/>
</dbReference>
<dbReference type="PANTHER" id="PTHR31569">
    <property type="entry name" value="SWIM-TYPE DOMAIN-CONTAINING PROTEIN"/>
    <property type="match status" value="1"/>
</dbReference>
<dbReference type="PANTHER" id="PTHR31569:SF4">
    <property type="entry name" value="SWIM-TYPE DOMAIN-CONTAINING PROTEIN"/>
    <property type="match status" value="1"/>
</dbReference>
<proteinExistence type="predicted"/>
<evidence type="ECO:0000313" key="2">
    <source>
        <dbReference type="EMBL" id="SAL96226.1"/>
    </source>
</evidence>
<evidence type="ECO:0000313" key="3">
    <source>
        <dbReference type="Proteomes" id="UP000078561"/>
    </source>
</evidence>
<keyword evidence="3" id="KW-1185">Reference proteome</keyword>
<dbReference type="InterPro" id="IPR052579">
    <property type="entry name" value="Zinc_finger_SWIM"/>
</dbReference>
<dbReference type="InParanoid" id="A0A168L7P7"/>
<protein>
    <recommendedName>
        <fullName evidence="1">MULE transposase domain-containing protein</fullName>
    </recommendedName>
</protein>
<reference evidence="2" key="1">
    <citation type="submission" date="2016-04" db="EMBL/GenBank/DDBJ databases">
        <authorList>
            <person name="Evans L.H."/>
            <person name="Alamgir A."/>
            <person name="Owens N."/>
            <person name="Weber N.D."/>
            <person name="Virtaneva K."/>
            <person name="Barbian K."/>
            <person name="Babar A."/>
            <person name="Rosenke K."/>
        </authorList>
    </citation>
    <scope>NUCLEOTIDE SEQUENCE [LARGE SCALE GENOMIC DNA]</scope>
    <source>
        <strain evidence="2">CBS 101.48</strain>
    </source>
</reference>
<accession>A0A168L7P7</accession>
<dbReference type="InterPro" id="IPR018289">
    <property type="entry name" value="MULE_transposase_dom"/>
</dbReference>
<dbReference type="OrthoDB" id="2422867at2759"/>
<dbReference type="AlphaFoldDB" id="A0A168L7P7"/>
<organism evidence="2">
    <name type="scientific">Absidia glauca</name>
    <name type="common">Pin mould</name>
    <dbReference type="NCBI Taxonomy" id="4829"/>
    <lineage>
        <taxon>Eukaryota</taxon>
        <taxon>Fungi</taxon>
        <taxon>Fungi incertae sedis</taxon>
        <taxon>Mucoromycota</taxon>
        <taxon>Mucoromycotina</taxon>
        <taxon>Mucoromycetes</taxon>
        <taxon>Mucorales</taxon>
        <taxon>Cunninghamellaceae</taxon>
        <taxon>Absidia</taxon>
    </lineage>
</organism>
<evidence type="ECO:0000259" key="1">
    <source>
        <dbReference type="Pfam" id="PF10551"/>
    </source>
</evidence>
<dbReference type="Pfam" id="PF10551">
    <property type="entry name" value="MULE"/>
    <property type="match status" value="1"/>
</dbReference>